<comment type="caution">
    <text evidence="2">The sequence shown here is derived from an EMBL/GenBank/DDBJ whole genome shotgun (WGS) entry which is preliminary data.</text>
</comment>
<dbReference type="Gene3D" id="3.40.50.1010">
    <property type="entry name" value="5'-nuclease"/>
    <property type="match status" value="1"/>
</dbReference>
<dbReference type="InterPro" id="IPR029060">
    <property type="entry name" value="PIN-like_dom_sf"/>
</dbReference>
<proteinExistence type="predicted"/>
<dbReference type="EMBL" id="BAAADU010000002">
    <property type="protein sequence ID" value="GAA0658366.1"/>
    <property type="molecule type" value="Genomic_DNA"/>
</dbReference>
<accession>A0AAV3T5X1</accession>
<keyword evidence="3" id="KW-1185">Reference proteome</keyword>
<reference evidence="2 3" key="1">
    <citation type="journal article" date="2019" name="Int. J. Syst. Evol. Microbiol.">
        <title>The Global Catalogue of Microorganisms (GCM) 10K type strain sequencing project: providing services to taxonomists for standard genome sequencing and annotation.</title>
        <authorList>
            <consortium name="The Broad Institute Genomics Platform"/>
            <consortium name="The Broad Institute Genome Sequencing Center for Infectious Disease"/>
            <person name="Wu L."/>
            <person name="Ma J."/>
        </authorList>
    </citation>
    <scope>NUCLEOTIDE SEQUENCE [LARGE SCALE GENOMIC DNA]</scope>
    <source>
        <strain evidence="2 3">JCM 16327</strain>
    </source>
</reference>
<gene>
    <name evidence="2" type="ORF">GCM10009019_23390</name>
</gene>
<evidence type="ECO:0000313" key="2">
    <source>
        <dbReference type="EMBL" id="GAA0658366.1"/>
    </source>
</evidence>
<dbReference type="InterPro" id="IPR002716">
    <property type="entry name" value="PIN_dom"/>
</dbReference>
<dbReference type="SUPFAM" id="SSF88723">
    <property type="entry name" value="PIN domain-like"/>
    <property type="match status" value="1"/>
</dbReference>
<sequence length="90" mass="9721">MLGVGSTDVVEVSQDFGGVQALDLNENIALEAARIQDQLLDDGERMATRDLLIAATARSTGAELVVADDDFETRLLTDLMNVTNLRDDIV</sequence>
<protein>
    <recommendedName>
        <fullName evidence="1">PIN domain-containing protein</fullName>
    </recommendedName>
</protein>
<name>A0AAV3T5X1_9EURY</name>
<dbReference type="Proteomes" id="UP001500194">
    <property type="component" value="Unassembled WGS sequence"/>
</dbReference>
<dbReference type="AlphaFoldDB" id="A0AAV3T5X1"/>
<dbReference type="Pfam" id="PF01850">
    <property type="entry name" value="PIN"/>
    <property type="match status" value="1"/>
</dbReference>
<feature type="domain" description="PIN" evidence="1">
    <location>
        <begin position="7"/>
        <end position="72"/>
    </location>
</feature>
<evidence type="ECO:0000313" key="3">
    <source>
        <dbReference type="Proteomes" id="UP001500194"/>
    </source>
</evidence>
<evidence type="ECO:0000259" key="1">
    <source>
        <dbReference type="Pfam" id="PF01850"/>
    </source>
</evidence>
<organism evidence="2 3">
    <name type="scientific">Salarchaeum japonicum</name>
    <dbReference type="NCBI Taxonomy" id="555573"/>
    <lineage>
        <taxon>Archaea</taxon>
        <taxon>Methanobacteriati</taxon>
        <taxon>Methanobacteriota</taxon>
        <taxon>Stenosarchaea group</taxon>
        <taxon>Halobacteria</taxon>
        <taxon>Halobacteriales</taxon>
        <taxon>Halobacteriaceae</taxon>
    </lineage>
</organism>